<dbReference type="OrthoDB" id="426293at2759"/>
<evidence type="ECO:0000256" key="4">
    <source>
        <dbReference type="SAM" id="MobiDB-lite"/>
    </source>
</evidence>
<evidence type="ECO:0000256" key="2">
    <source>
        <dbReference type="ARBA" id="ARBA00023043"/>
    </source>
</evidence>
<dbReference type="Pfam" id="PF12796">
    <property type="entry name" value="Ank_2"/>
    <property type="match status" value="1"/>
</dbReference>
<proteinExistence type="predicted"/>
<dbReference type="InterPro" id="IPR002110">
    <property type="entry name" value="Ankyrin_rpt"/>
</dbReference>
<evidence type="ECO:0008006" key="7">
    <source>
        <dbReference type="Google" id="ProtNLM"/>
    </source>
</evidence>
<sequence length="551" mass="60901">MSPSTVLAASCVALCNAIIQVMLDTGRFARKVRESRHDMSSINAKLLAIKLFLEIFHDDLSAVQIETSLPLLDVILDILSSCDGTIETLHKRIVRLPVNCGTQEVLWSSIRGHEIVDLLQQLGALQLGLDLSLDLTSIFLPSSSRNNGQITLEKPEVFGSDSHKLLELSTRLDVHLQLIEHKNQYSGKLLRRWLSAMKRCAESIYEEAHKVDKKAIGYDLPGRRDEYEQSNDGSSAIHTFLMDSGLSENHRRPIDRPQLVTIMKPKKKGRSDLPQKSIDVSTFYSESSTSGSGSTRMSKHLRVRLRDPKPVPKAKTKRKSFYALPITAESHELIPNESMRYANEEKTTIARSKRKKLSQDQKVALDWGLRNIKRSTTPAYVERILREGADPNVEDPDFGFLYTKAANQLPTSILRLLVNYGANITNMEMEPNVPILNAAVVGKNLENVQYLLDLGICLEVTNFRGETALHVAAKTAGAYPIAKTLVDAGADVNASSNDGSTPLQSALFAPDIESKERSMIVELLLAHGAVGEISSGNCTRRGKGLSVLGII</sequence>
<dbReference type="PANTHER" id="PTHR24126">
    <property type="entry name" value="ANKYRIN REPEAT, PH AND SEC7 DOMAIN CONTAINING PROTEIN SECG-RELATED"/>
    <property type="match status" value="1"/>
</dbReference>
<dbReference type="InterPro" id="IPR036770">
    <property type="entry name" value="Ankyrin_rpt-contain_sf"/>
</dbReference>
<dbReference type="PANTHER" id="PTHR24126:SF14">
    <property type="entry name" value="ANK_REP_REGION DOMAIN-CONTAINING PROTEIN"/>
    <property type="match status" value="1"/>
</dbReference>
<keyword evidence="6" id="KW-1185">Reference proteome</keyword>
<dbReference type="Gene3D" id="1.25.40.20">
    <property type="entry name" value="Ankyrin repeat-containing domain"/>
    <property type="match status" value="1"/>
</dbReference>
<comment type="caution">
    <text evidence="5">The sequence shown here is derived from an EMBL/GenBank/DDBJ whole genome shotgun (WGS) entry which is preliminary data.</text>
</comment>
<name>A0A9P4N2D8_9PLEO</name>
<keyword evidence="1" id="KW-0677">Repeat</keyword>
<evidence type="ECO:0000313" key="5">
    <source>
        <dbReference type="EMBL" id="KAF2263322.1"/>
    </source>
</evidence>
<dbReference type="PROSITE" id="PS50297">
    <property type="entry name" value="ANK_REP_REGION"/>
    <property type="match status" value="1"/>
</dbReference>
<evidence type="ECO:0000313" key="6">
    <source>
        <dbReference type="Proteomes" id="UP000800093"/>
    </source>
</evidence>
<keyword evidence="2 3" id="KW-0040">ANK repeat</keyword>
<dbReference type="AlphaFoldDB" id="A0A9P4N2D8"/>
<gene>
    <name evidence="5" type="ORF">CC78DRAFT_604402</name>
</gene>
<dbReference type="EMBL" id="ML986627">
    <property type="protein sequence ID" value="KAF2263322.1"/>
    <property type="molecule type" value="Genomic_DNA"/>
</dbReference>
<evidence type="ECO:0000256" key="1">
    <source>
        <dbReference type="ARBA" id="ARBA00022737"/>
    </source>
</evidence>
<protein>
    <recommendedName>
        <fullName evidence="7">Ankyrin</fullName>
    </recommendedName>
</protein>
<organism evidence="5 6">
    <name type="scientific">Lojkania enalia</name>
    <dbReference type="NCBI Taxonomy" id="147567"/>
    <lineage>
        <taxon>Eukaryota</taxon>
        <taxon>Fungi</taxon>
        <taxon>Dikarya</taxon>
        <taxon>Ascomycota</taxon>
        <taxon>Pezizomycotina</taxon>
        <taxon>Dothideomycetes</taxon>
        <taxon>Pleosporomycetidae</taxon>
        <taxon>Pleosporales</taxon>
        <taxon>Pleosporales incertae sedis</taxon>
        <taxon>Lojkania</taxon>
    </lineage>
</organism>
<feature type="region of interest" description="Disordered" evidence="4">
    <location>
        <begin position="282"/>
        <end position="301"/>
    </location>
</feature>
<dbReference type="PROSITE" id="PS50088">
    <property type="entry name" value="ANK_REPEAT"/>
    <property type="match status" value="1"/>
</dbReference>
<feature type="repeat" description="ANK" evidence="3">
    <location>
        <begin position="464"/>
        <end position="497"/>
    </location>
</feature>
<reference evidence="6" key="1">
    <citation type="journal article" date="2020" name="Stud. Mycol.">
        <title>101 Dothideomycetes genomes: A test case for predicting lifestyles and emergence of pathogens.</title>
        <authorList>
            <person name="Haridas S."/>
            <person name="Albert R."/>
            <person name="Binder M."/>
            <person name="Bloem J."/>
            <person name="LaButti K."/>
            <person name="Salamov A."/>
            <person name="Andreopoulos B."/>
            <person name="Baker S."/>
            <person name="Barry K."/>
            <person name="Bills G."/>
            <person name="Bluhm B."/>
            <person name="Cannon C."/>
            <person name="Castanera R."/>
            <person name="Culley D."/>
            <person name="Daum C."/>
            <person name="Ezra D."/>
            <person name="Gonzalez J."/>
            <person name="Henrissat B."/>
            <person name="Kuo A."/>
            <person name="Liang C."/>
            <person name="Lipzen A."/>
            <person name="Lutzoni F."/>
            <person name="Magnuson J."/>
            <person name="Mondo S."/>
            <person name="Nolan M."/>
            <person name="Ohm R."/>
            <person name="Pangilinan J."/>
            <person name="Park H.-J."/>
            <person name="Ramirez L."/>
            <person name="Alfaro M."/>
            <person name="Sun H."/>
            <person name="Tritt A."/>
            <person name="Yoshinaga Y."/>
            <person name="Zwiers L.-H."/>
            <person name="Turgeon B."/>
            <person name="Goodwin S."/>
            <person name="Spatafora J."/>
            <person name="Crous P."/>
            <person name="Grigoriev I."/>
        </authorList>
    </citation>
    <scope>NUCLEOTIDE SEQUENCE [LARGE SCALE GENOMIC DNA]</scope>
    <source>
        <strain evidence="6">CBS 304.66</strain>
    </source>
</reference>
<accession>A0A9P4N2D8</accession>
<dbReference type="Proteomes" id="UP000800093">
    <property type="component" value="Unassembled WGS sequence"/>
</dbReference>
<dbReference type="SUPFAM" id="SSF48403">
    <property type="entry name" value="Ankyrin repeat"/>
    <property type="match status" value="1"/>
</dbReference>
<evidence type="ECO:0000256" key="3">
    <source>
        <dbReference type="PROSITE-ProRule" id="PRU00023"/>
    </source>
</evidence>
<feature type="compositionally biased region" description="Low complexity" evidence="4">
    <location>
        <begin position="282"/>
        <end position="296"/>
    </location>
</feature>
<dbReference type="SMART" id="SM00248">
    <property type="entry name" value="ANK"/>
    <property type="match status" value="4"/>
</dbReference>